<accession>A0A852TS42</accession>
<keyword evidence="2" id="KW-1133">Transmembrane helix</keyword>
<feature type="compositionally biased region" description="Pro residues" evidence="1">
    <location>
        <begin position="1"/>
        <end position="42"/>
    </location>
</feature>
<name>A0A852TS42_9ACTN</name>
<proteinExistence type="predicted"/>
<feature type="region of interest" description="Disordered" evidence="1">
    <location>
        <begin position="1"/>
        <end position="50"/>
    </location>
</feature>
<protein>
    <recommendedName>
        <fullName evidence="5">DUF3558 domain-containing protein</fullName>
    </recommendedName>
</protein>
<evidence type="ECO:0000256" key="2">
    <source>
        <dbReference type="SAM" id="Phobius"/>
    </source>
</evidence>
<dbReference type="RefSeq" id="WP_179642519.1">
    <property type="nucleotide sequence ID" value="NZ_BAAAYY010000022.1"/>
</dbReference>
<organism evidence="3 4">
    <name type="scientific">Spinactinospora alkalitolerans</name>
    <dbReference type="NCBI Taxonomy" id="687207"/>
    <lineage>
        <taxon>Bacteria</taxon>
        <taxon>Bacillati</taxon>
        <taxon>Actinomycetota</taxon>
        <taxon>Actinomycetes</taxon>
        <taxon>Streptosporangiales</taxon>
        <taxon>Nocardiopsidaceae</taxon>
        <taxon>Spinactinospora</taxon>
    </lineage>
</organism>
<keyword evidence="2" id="KW-0472">Membrane</keyword>
<feature type="region of interest" description="Disordered" evidence="1">
    <location>
        <begin position="84"/>
        <end position="118"/>
    </location>
</feature>
<keyword evidence="4" id="KW-1185">Reference proteome</keyword>
<dbReference type="EMBL" id="JACCCC010000001">
    <property type="protein sequence ID" value="NYE46411.1"/>
    <property type="molecule type" value="Genomic_DNA"/>
</dbReference>
<evidence type="ECO:0008006" key="5">
    <source>
        <dbReference type="Google" id="ProtNLM"/>
    </source>
</evidence>
<feature type="compositionally biased region" description="Gly residues" evidence="1">
    <location>
        <begin position="86"/>
        <end position="103"/>
    </location>
</feature>
<dbReference type="Proteomes" id="UP000589036">
    <property type="component" value="Unassembled WGS sequence"/>
</dbReference>
<reference evidence="3 4" key="1">
    <citation type="submission" date="2020-07" db="EMBL/GenBank/DDBJ databases">
        <title>Sequencing the genomes of 1000 actinobacteria strains.</title>
        <authorList>
            <person name="Klenk H.-P."/>
        </authorList>
    </citation>
    <scope>NUCLEOTIDE SEQUENCE [LARGE SCALE GENOMIC DNA]</scope>
    <source>
        <strain evidence="3 4">CXB654</strain>
    </source>
</reference>
<evidence type="ECO:0000313" key="4">
    <source>
        <dbReference type="Proteomes" id="UP000589036"/>
    </source>
</evidence>
<evidence type="ECO:0000313" key="3">
    <source>
        <dbReference type="EMBL" id="NYE46411.1"/>
    </source>
</evidence>
<evidence type="ECO:0000256" key="1">
    <source>
        <dbReference type="SAM" id="MobiDB-lite"/>
    </source>
</evidence>
<comment type="caution">
    <text evidence="3">The sequence shown here is derived from an EMBL/GenBank/DDBJ whole genome shotgun (WGS) entry which is preliminary data.</text>
</comment>
<dbReference type="AlphaFoldDB" id="A0A852TS42"/>
<keyword evidence="2" id="KW-0812">Transmembrane</keyword>
<sequence>MAQPPYGGPPQGPYGSQPPGPGGPQGPPPPPGPGGPQGPYGPNPYLSSPQPRKSNGCAIAAIIGVVIVVVLAIAIVGVVFLASGDDSGGTETGGGGSAGGSGDSGNSQDAGPSYYTTLPDCSIGEGASLSTLVPDYQRSTDEAMDTGGQDWWDGRECAWQTGSGHTGMPAFGYLQIMRNDDRSGVSGAEETETDLETASEGYATTPVDGLGDEAQAWYDTEGKLGCVGVRMSNMYFTSCYDQATDYAFEESVPEQEAIDGAEDLAREAADAIATGGY</sequence>
<gene>
    <name evidence="3" type="ORF">HDA32_001531</name>
</gene>
<feature type="transmembrane region" description="Helical" evidence="2">
    <location>
        <begin position="57"/>
        <end position="82"/>
    </location>
</feature>